<keyword evidence="2" id="KW-1185">Reference proteome</keyword>
<organism evidence="1 2">
    <name type="scientific">Enterovirga aerilata</name>
    <dbReference type="NCBI Taxonomy" id="2730920"/>
    <lineage>
        <taxon>Bacteria</taxon>
        <taxon>Pseudomonadati</taxon>
        <taxon>Pseudomonadota</taxon>
        <taxon>Alphaproteobacteria</taxon>
        <taxon>Hyphomicrobiales</taxon>
        <taxon>Methylobacteriaceae</taxon>
        <taxon>Enterovirga</taxon>
    </lineage>
</organism>
<comment type="caution">
    <text evidence="1">The sequence shown here is derived from an EMBL/GenBank/DDBJ whole genome shotgun (WGS) entry which is preliminary data.</text>
</comment>
<reference evidence="1 2" key="1">
    <citation type="submission" date="2020-04" db="EMBL/GenBank/DDBJ databases">
        <title>Enterovirga sp. isolate from soil.</title>
        <authorList>
            <person name="Chea S."/>
            <person name="Kim D.-U."/>
        </authorList>
    </citation>
    <scope>NUCLEOTIDE SEQUENCE [LARGE SCALE GENOMIC DNA]</scope>
    <source>
        <strain evidence="1 2">DB1703</strain>
    </source>
</reference>
<dbReference type="InterPro" id="IPR046574">
    <property type="entry name" value="DUF6634"/>
</dbReference>
<dbReference type="AlphaFoldDB" id="A0A849I7V6"/>
<evidence type="ECO:0000313" key="2">
    <source>
        <dbReference type="Proteomes" id="UP000564885"/>
    </source>
</evidence>
<dbReference type="Proteomes" id="UP000564885">
    <property type="component" value="Unassembled WGS sequence"/>
</dbReference>
<dbReference type="RefSeq" id="WP_171219301.1">
    <property type="nucleotide sequence ID" value="NZ_JABEPP010000004.1"/>
</dbReference>
<name>A0A849I7V6_9HYPH</name>
<proteinExistence type="predicted"/>
<dbReference type="EMBL" id="JABEPP010000004">
    <property type="protein sequence ID" value="NNM73854.1"/>
    <property type="molecule type" value="Genomic_DNA"/>
</dbReference>
<protein>
    <submittedName>
        <fullName evidence="1">Uncharacterized protein</fullName>
    </submittedName>
</protein>
<evidence type="ECO:0000313" key="1">
    <source>
        <dbReference type="EMBL" id="NNM73854.1"/>
    </source>
</evidence>
<accession>A0A849I7V6</accession>
<sequence length="367" mass="38570">MDELRSPERGRIPCEGGSPISIIALFSLAGRSDAAYAALLLAHANHAETDTPTTLVRIVRPGDTTLPPAPGRGDAVRVVEREIDAEPEIAFRADEEIAAALQQGRLVVLDLPGTLIRHEALRARLDAALVPVGPTPLDEHAARVALSTNSLDTPAERAVQAGWASANSRPPAPARLLACGRGGGAHAAAAFNRRLGIGAAPRSLPVAIPAPSREEEAALFDGKPMPHTLRTGAILLAALDAATQNPQANAAEIAAALGGPNAHPIQRDSRSLSERLRDLSDVLDGIADGERPTPADLADAPVLRNWSPDTKPLRIVTGEVTGHPDFPLGRRIWTSDLYAADPAGGWVRTMSRWYRLGEPAGAAPTSH</sequence>
<dbReference type="Pfam" id="PF20339">
    <property type="entry name" value="DUF6634"/>
    <property type="match status" value="1"/>
</dbReference>
<gene>
    <name evidence="1" type="ORF">HJG44_15835</name>
</gene>